<keyword evidence="3" id="KW-1185">Reference proteome</keyword>
<feature type="region of interest" description="Disordered" evidence="1">
    <location>
        <begin position="1"/>
        <end position="41"/>
    </location>
</feature>
<evidence type="ECO:0000313" key="3">
    <source>
        <dbReference type="Proteomes" id="UP001072034"/>
    </source>
</evidence>
<organism evidence="2 3">
    <name type="scientific">Actinomyces israelii</name>
    <dbReference type="NCBI Taxonomy" id="1659"/>
    <lineage>
        <taxon>Bacteria</taxon>
        <taxon>Bacillati</taxon>
        <taxon>Actinomycetota</taxon>
        <taxon>Actinomycetes</taxon>
        <taxon>Actinomycetales</taxon>
        <taxon>Actinomycetaceae</taxon>
        <taxon>Actinomyces</taxon>
    </lineage>
</organism>
<evidence type="ECO:0000256" key="1">
    <source>
        <dbReference type="SAM" id="MobiDB-lite"/>
    </source>
</evidence>
<proteinExistence type="predicted"/>
<comment type="caution">
    <text evidence="2">The sequence shown here is derived from an EMBL/GenBank/DDBJ whole genome shotgun (WGS) entry which is preliminary data.</text>
</comment>
<dbReference type="EMBL" id="JAPTMY010000055">
    <property type="protein sequence ID" value="MCZ0859475.1"/>
    <property type="molecule type" value="Genomic_DNA"/>
</dbReference>
<reference evidence="2" key="1">
    <citation type="submission" date="2022-10" db="EMBL/GenBank/DDBJ databases">
        <title>Genome sequence of Actinomyces israelii ATCC 10048.</title>
        <authorList>
            <person name="Watt R.M."/>
            <person name="Tong W.M."/>
        </authorList>
    </citation>
    <scope>NUCLEOTIDE SEQUENCE</scope>
    <source>
        <strain evidence="2">ATCC 10048</strain>
    </source>
</reference>
<dbReference type="RefSeq" id="WP_268918671.1">
    <property type="nucleotide sequence ID" value="NZ_JAPTMY010000055.1"/>
</dbReference>
<protein>
    <submittedName>
        <fullName evidence="2">Uncharacterized protein</fullName>
    </submittedName>
</protein>
<name>A0ABT4ICK6_9ACTO</name>
<sequence length="129" mass="14514">MPSSSQRESGTAGHEAGENISVYRTPRRGVGDREALNGLDPADFQVGDKSAYVDDEAAARTFAAPRISNYENGYTRFDMHPDFRKEFSQYRAPYTEGGPDSVQYAIPVDRVDRFNELTLNREWIPYGKA</sequence>
<accession>A0ABT4ICK6</accession>
<dbReference type="Proteomes" id="UP001072034">
    <property type="component" value="Unassembled WGS sequence"/>
</dbReference>
<gene>
    <name evidence="2" type="ORF">OHJ16_15690</name>
</gene>
<evidence type="ECO:0000313" key="2">
    <source>
        <dbReference type="EMBL" id="MCZ0859475.1"/>
    </source>
</evidence>